<feature type="region of interest" description="Disordered" evidence="1">
    <location>
        <begin position="1"/>
        <end position="21"/>
    </location>
</feature>
<evidence type="ECO:0000313" key="2">
    <source>
        <dbReference type="Proteomes" id="UP000887566"/>
    </source>
</evidence>
<keyword evidence="2" id="KW-1185">Reference proteome</keyword>
<evidence type="ECO:0000256" key="1">
    <source>
        <dbReference type="SAM" id="MobiDB-lite"/>
    </source>
</evidence>
<proteinExistence type="predicted"/>
<name>A0A914XFY8_9BILA</name>
<accession>A0A914XFY8</accession>
<organism evidence="2 3">
    <name type="scientific">Plectus sambesii</name>
    <dbReference type="NCBI Taxonomy" id="2011161"/>
    <lineage>
        <taxon>Eukaryota</taxon>
        <taxon>Metazoa</taxon>
        <taxon>Ecdysozoa</taxon>
        <taxon>Nematoda</taxon>
        <taxon>Chromadorea</taxon>
        <taxon>Plectida</taxon>
        <taxon>Plectina</taxon>
        <taxon>Plectoidea</taxon>
        <taxon>Plectidae</taxon>
        <taxon>Plectus</taxon>
    </lineage>
</organism>
<evidence type="ECO:0000313" key="3">
    <source>
        <dbReference type="WBParaSite" id="PSAMB.scaffold753size71358.g8585.t1"/>
    </source>
</evidence>
<dbReference type="WBParaSite" id="PSAMB.scaffold753size71358.g8585.t1">
    <property type="protein sequence ID" value="PSAMB.scaffold753size71358.g8585.t1"/>
    <property type="gene ID" value="PSAMB.scaffold753size71358.g8585"/>
</dbReference>
<reference evidence="3" key="1">
    <citation type="submission" date="2022-11" db="UniProtKB">
        <authorList>
            <consortium name="WormBaseParasite"/>
        </authorList>
    </citation>
    <scope>IDENTIFICATION</scope>
</reference>
<dbReference type="AlphaFoldDB" id="A0A914XFY8"/>
<dbReference type="Proteomes" id="UP000887566">
    <property type="component" value="Unplaced"/>
</dbReference>
<sequence length="364" mass="40830">MAEISKTELIPAPLGPSSTTELTEDGRILCFEEKSNKIIAIDVSTRKISHYTVNAEYGFENYFWSQIVSYPDNVILALLKHHETKMYWLITFELCTEAKAAQAMFKLKTRIRSVGYHVASQRSEQKCFFSFCNFGKRSESVILQASSRDRGRIDAQMLSLGKDRFCLELRKPCVKLDKRKRHSSLTGIQTQYMTESPEKTAAQPFLYKDNAIFLDKANPKHAILLQTVLEAKYGLRAAIAAKFNIGGKDEADFAPVRPLLKGDSTFAYPPNGTSTWSNACLVKDTAYFYIQDNDGESNIKSLGGGGGGFRNPNRPIKLGNVQYSAELFSIFLHRYFAGQMKKVVLCPFASSVVDSKNAVQHSFC</sequence>
<protein>
    <submittedName>
        <fullName evidence="3">Uncharacterized protein</fullName>
    </submittedName>
</protein>